<reference evidence="1 2" key="1">
    <citation type="submission" date="2020-03" db="EMBL/GenBank/DDBJ databases">
        <title>Sequencing the genomes of 1000 actinobacteria strains.</title>
        <authorList>
            <person name="Klenk H.-P."/>
        </authorList>
    </citation>
    <scope>NUCLEOTIDE SEQUENCE [LARGE SCALE GENOMIC DNA]</scope>
    <source>
        <strain evidence="1 2">DSM 18964</strain>
    </source>
</reference>
<organism evidence="1 2">
    <name type="scientific">Brevibacterium marinum</name>
    <dbReference type="NCBI Taxonomy" id="418643"/>
    <lineage>
        <taxon>Bacteria</taxon>
        <taxon>Bacillati</taxon>
        <taxon>Actinomycetota</taxon>
        <taxon>Actinomycetes</taxon>
        <taxon>Micrococcales</taxon>
        <taxon>Brevibacteriaceae</taxon>
        <taxon>Brevibacterium</taxon>
    </lineage>
</organism>
<dbReference type="EMBL" id="JAATJN010000001">
    <property type="protein sequence ID" value="NJC57647.1"/>
    <property type="molecule type" value="Genomic_DNA"/>
</dbReference>
<comment type="caution">
    <text evidence="1">The sequence shown here is derived from an EMBL/GenBank/DDBJ whole genome shotgun (WGS) entry which is preliminary data.</text>
</comment>
<evidence type="ECO:0000313" key="2">
    <source>
        <dbReference type="Proteomes" id="UP000576792"/>
    </source>
</evidence>
<proteinExistence type="predicted"/>
<gene>
    <name evidence="1" type="ORF">BKA07_002682</name>
</gene>
<keyword evidence="2" id="KW-1185">Reference proteome</keyword>
<evidence type="ECO:0000313" key="1">
    <source>
        <dbReference type="EMBL" id="NJC57647.1"/>
    </source>
</evidence>
<dbReference type="Proteomes" id="UP000576792">
    <property type="component" value="Unassembled WGS sequence"/>
</dbReference>
<dbReference type="AlphaFoldDB" id="A0A846SA25"/>
<name>A0A846SA25_9MICO</name>
<sequence length="113" mass="12903">MSHLTWGNWSLHIKDGYLEHTKGYEVELDTCRTSAKMLDWLFQIRGKSWATSEDLAELLNAFDEIIDPQTNLCSHGTSKSLSSDEMRRLIVSVPSSRKLLDEFQSRTGKLEGL</sequence>
<accession>A0A846SA25</accession>
<protein>
    <submittedName>
        <fullName evidence="1">Uncharacterized protein</fullName>
    </submittedName>
</protein>